<dbReference type="SUPFAM" id="SSF52172">
    <property type="entry name" value="CheY-like"/>
    <property type="match status" value="1"/>
</dbReference>
<dbReference type="InterPro" id="IPR001789">
    <property type="entry name" value="Sig_transdc_resp-reg_receiver"/>
</dbReference>
<dbReference type="OrthoDB" id="9782110at2"/>
<accession>A0A1I0MT91</accession>
<dbReference type="Gene3D" id="1.10.8.60">
    <property type="match status" value="1"/>
</dbReference>
<dbReference type="GO" id="GO:0000160">
    <property type="term" value="P:phosphorelay signal transduction system"/>
    <property type="evidence" value="ECO:0007669"/>
    <property type="project" value="InterPro"/>
</dbReference>
<dbReference type="PANTHER" id="PTHR32071">
    <property type="entry name" value="TRANSCRIPTIONAL REGULATORY PROTEIN"/>
    <property type="match status" value="1"/>
</dbReference>
<dbReference type="RefSeq" id="WP_090256973.1">
    <property type="nucleotide sequence ID" value="NZ_FOIR01000001.1"/>
</dbReference>
<dbReference type="InterPro" id="IPR025662">
    <property type="entry name" value="Sigma_54_int_dom_ATP-bd_1"/>
</dbReference>
<evidence type="ECO:0000259" key="5">
    <source>
        <dbReference type="PROSITE" id="PS50110"/>
    </source>
</evidence>
<evidence type="ECO:0000313" key="7">
    <source>
        <dbReference type="Proteomes" id="UP000199437"/>
    </source>
</evidence>
<dbReference type="GeneID" id="99985423"/>
<dbReference type="GO" id="GO:0005524">
    <property type="term" value="F:ATP binding"/>
    <property type="evidence" value="ECO:0007669"/>
    <property type="project" value="UniProtKB-KW"/>
</dbReference>
<dbReference type="PROSITE" id="PS00676">
    <property type="entry name" value="SIGMA54_INTERACT_2"/>
    <property type="match status" value="1"/>
</dbReference>
<evidence type="ECO:0000256" key="2">
    <source>
        <dbReference type="ARBA" id="ARBA00022840"/>
    </source>
</evidence>
<dbReference type="PANTHER" id="PTHR32071:SF121">
    <property type="entry name" value="SIGMA L-DEPENDENT TRANSCRIPTIONAL REGULATOR YQIR-RELATED"/>
    <property type="match status" value="1"/>
</dbReference>
<dbReference type="InterPro" id="IPR011006">
    <property type="entry name" value="CheY-like_superfamily"/>
</dbReference>
<keyword evidence="3" id="KW-0597">Phosphoprotein</keyword>
<dbReference type="SUPFAM" id="SSF52540">
    <property type="entry name" value="P-loop containing nucleoside triphosphate hydrolases"/>
    <property type="match status" value="1"/>
</dbReference>
<dbReference type="Pfam" id="PF00158">
    <property type="entry name" value="Sigma54_activat"/>
    <property type="match status" value="1"/>
</dbReference>
<evidence type="ECO:0000256" key="1">
    <source>
        <dbReference type="ARBA" id="ARBA00022741"/>
    </source>
</evidence>
<dbReference type="InterPro" id="IPR058031">
    <property type="entry name" value="AAA_lid_NorR"/>
</dbReference>
<dbReference type="SMART" id="SM00382">
    <property type="entry name" value="AAA"/>
    <property type="match status" value="1"/>
</dbReference>
<dbReference type="GO" id="GO:0006355">
    <property type="term" value="P:regulation of DNA-templated transcription"/>
    <property type="evidence" value="ECO:0007669"/>
    <property type="project" value="InterPro"/>
</dbReference>
<dbReference type="InterPro" id="IPR027417">
    <property type="entry name" value="P-loop_NTPase"/>
</dbReference>
<dbReference type="SUPFAM" id="SSF46689">
    <property type="entry name" value="Homeodomain-like"/>
    <property type="match status" value="1"/>
</dbReference>
<feature type="domain" description="Sigma-54 factor interaction" evidence="4">
    <location>
        <begin position="149"/>
        <end position="378"/>
    </location>
</feature>
<dbReference type="CDD" id="cd00156">
    <property type="entry name" value="REC"/>
    <property type="match status" value="1"/>
</dbReference>
<evidence type="ECO:0000259" key="4">
    <source>
        <dbReference type="PROSITE" id="PS50045"/>
    </source>
</evidence>
<keyword evidence="1" id="KW-0547">Nucleotide-binding</keyword>
<dbReference type="Proteomes" id="UP000199437">
    <property type="component" value="Unassembled WGS sequence"/>
</dbReference>
<dbReference type="InterPro" id="IPR003593">
    <property type="entry name" value="AAA+_ATPase"/>
</dbReference>
<dbReference type="GO" id="GO:0003677">
    <property type="term" value="F:DNA binding"/>
    <property type="evidence" value="ECO:0007669"/>
    <property type="project" value="UniProtKB-KW"/>
</dbReference>
<dbReference type="PROSITE" id="PS50045">
    <property type="entry name" value="SIGMA54_INTERACT_4"/>
    <property type="match status" value="1"/>
</dbReference>
<dbReference type="InterPro" id="IPR002078">
    <property type="entry name" value="Sigma_54_int"/>
</dbReference>
<dbReference type="AlphaFoldDB" id="A0A1I0MT91"/>
<dbReference type="Pfam" id="PF25601">
    <property type="entry name" value="AAA_lid_14"/>
    <property type="match status" value="1"/>
</dbReference>
<dbReference type="Gene3D" id="3.40.50.2300">
    <property type="match status" value="1"/>
</dbReference>
<dbReference type="SMART" id="SM00448">
    <property type="entry name" value="REC"/>
    <property type="match status" value="1"/>
</dbReference>
<keyword evidence="2" id="KW-0067">ATP-binding</keyword>
<evidence type="ECO:0000256" key="3">
    <source>
        <dbReference type="PROSITE-ProRule" id="PRU00169"/>
    </source>
</evidence>
<dbReference type="PROSITE" id="PS50110">
    <property type="entry name" value="RESPONSE_REGULATORY"/>
    <property type="match status" value="1"/>
</dbReference>
<keyword evidence="7" id="KW-1185">Reference proteome</keyword>
<dbReference type="Gene3D" id="3.40.50.300">
    <property type="entry name" value="P-loop containing nucleotide triphosphate hydrolases"/>
    <property type="match status" value="1"/>
</dbReference>
<feature type="modified residue" description="4-aspartylphosphate" evidence="3">
    <location>
        <position position="57"/>
    </location>
</feature>
<gene>
    <name evidence="6" type="ORF">SAMN05216290_0681</name>
</gene>
<keyword evidence="6" id="KW-0238">DNA-binding</keyword>
<dbReference type="STRING" id="1267423.SAMN05216290_0681"/>
<dbReference type="EMBL" id="FOIR01000001">
    <property type="protein sequence ID" value="SEV91890.1"/>
    <property type="molecule type" value="Genomic_DNA"/>
</dbReference>
<dbReference type="Pfam" id="PF00072">
    <property type="entry name" value="Response_reg"/>
    <property type="match status" value="1"/>
</dbReference>
<dbReference type="Gene3D" id="1.10.10.60">
    <property type="entry name" value="Homeodomain-like"/>
    <property type="match status" value="1"/>
</dbReference>
<evidence type="ECO:0000313" key="6">
    <source>
        <dbReference type="EMBL" id="SEV91890.1"/>
    </source>
</evidence>
<dbReference type="InterPro" id="IPR025943">
    <property type="entry name" value="Sigma_54_int_dom_ATP-bd_2"/>
</dbReference>
<name>A0A1I0MT91_9BACT</name>
<dbReference type="CDD" id="cd00009">
    <property type="entry name" value="AAA"/>
    <property type="match status" value="1"/>
</dbReference>
<organism evidence="6 7">
    <name type="scientific">Roseivirga pacifica</name>
    <dbReference type="NCBI Taxonomy" id="1267423"/>
    <lineage>
        <taxon>Bacteria</taxon>
        <taxon>Pseudomonadati</taxon>
        <taxon>Bacteroidota</taxon>
        <taxon>Cytophagia</taxon>
        <taxon>Cytophagales</taxon>
        <taxon>Roseivirgaceae</taxon>
        <taxon>Roseivirga</taxon>
    </lineage>
</organism>
<sequence>MSENAFSIYVVEDDEWYRKLLVYTLELNPDFAVKAFEDGESLLAAVKADPPQVLTLDYRLPDTNGEELLKKIVTVSPNTKVIVISEQSEIETAVNLLKLGAYDYIAKTKDIKERLHNIIKHIREKSSLEERIEVLQTEVTEKYDFQKTIIGNSEPLKKVFNLIQKATITNISVIINGETGTGKEVVAKAVHYNSDRSDKPFVAVNMSAIPKELAESELFGHEKGAFTGAASRHIGKFEQAEGGTLFLDEMGEMDKTLQAKILRALQEKEIVRVGGKDTIKINCRIIAATHRDLLSEVKEGNFREDLYFRLFGLTINLPPLRERGKDILLLANHFIKAFCEENNLPNKKLDKTANKKLMGYAFPGNIRELKSVVELSVVMSDSETIAADDIAFGTKDVVAEFSGEELTLKEYNQRIVKHYLKTYDDDIKLVAQKLDIGQSTIYRMLKEMDSEG</sequence>
<proteinExistence type="predicted"/>
<reference evidence="7" key="1">
    <citation type="submission" date="2016-10" db="EMBL/GenBank/DDBJ databases">
        <authorList>
            <person name="Varghese N."/>
            <person name="Submissions S."/>
        </authorList>
    </citation>
    <scope>NUCLEOTIDE SEQUENCE [LARGE SCALE GENOMIC DNA]</scope>
    <source>
        <strain evidence="7">CGMCC 1.12402</strain>
    </source>
</reference>
<protein>
    <submittedName>
        <fullName evidence="6">DNA-binding transcriptional response regulator, NtrC family, contains REC, AAA-type ATPase, and a Fis-type DNA-binding domains</fullName>
    </submittedName>
</protein>
<dbReference type="InterPro" id="IPR009057">
    <property type="entry name" value="Homeodomain-like_sf"/>
</dbReference>
<feature type="domain" description="Response regulatory" evidence="5">
    <location>
        <begin position="7"/>
        <end position="122"/>
    </location>
</feature>
<dbReference type="PROSITE" id="PS00675">
    <property type="entry name" value="SIGMA54_INTERACT_1"/>
    <property type="match status" value="1"/>
</dbReference>
<dbReference type="FunFam" id="3.40.50.300:FF:000006">
    <property type="entry name" value="DNA-binding transcriptional regulator NtrC"/>
    <property type="match status" value="1"/>
</dbReference>